<feature type="region of interest" description="Disordered" evidence="4">
    <location>
        <begin position="1"/>
        <end position="22"/>
    </location>
</feature>
<dbReference type="PANTHER" id="PTHR12857">
    <property type="entry name" value="CXXC MOTIF CONTAINING ZINC BINDING PROTEIN"/>
    <property type="match status" value="1"/>
</dbReference>
<dbReference type="Proteomes" id="UP000242770">
    <property type="component" value="Unassembled WGS sequence"/>
</dbReference>
<feature type="compositionally biased region" description="Low complexity" evidence="4">
    <location>
        <begin position="209"/>
        <end position="220"/>
    </location>
</feature>
<sequence>MVPLARWRAGDSDPRTAEGQRYFSSDELPQVLVLESRDGIVSNTIGRDHPDSVTPTAASFQGWTRVLSVQPFALTPFGSVDTRAISQKPESRTNRQNVWDEAMLQLTERLIRSNVQSAMSRQASLERSRYWSKTSSETETRASLYSGALAISSPLQPQEHHDSDAGPSDVHSSPLPGLFYEKWVEQVDGGVDGELGRRGSTFESLTEPAEASAGAASSTSKIDAGNPGALGLASSTTSNLVESDENEPLLQDLQESNWPRPQPHDETSHALNTSIPPRLSTVKDGNPSYISEPSIASDRVRPVSATLPPSSDLVSDWANLAQRLRSPGSMRLLCLAASSWLVAELGASAQEVQPDDNVMTRSQSFSAIGRTIASLEAATGQPGSGESESVQDSNEEASVGPSGTSGGMQRRGLARRKAELLAPIRIPLPGEEERSTFKMPKLALQLKAQFNNVTNLFPSDPDHTLLLRLKCTSCHEEHSKLVGVTPSDEHEMTKGSRGSANLVMSCSFCKKESSAKFEEPTTKEPLWRPINADEQGATWQTLCVLDFRGLEPVKFDPSGTWTCKGLESGTIFDSVEFDDGVEWMDYDEKAGDEVSIMELDSRWQRV</sequence>
<evidence type="ECO:0000313" key="6">
    <source>
        <dbReference type="Proteomes" id="UP000242770"/>
    </source>
</evidence>
<keyword evidence="2" id="KW-0479">Metal-binding</keyword>
<dbReference type="Pfam" id="PF05907">
    <property type="entry name" value="CXXC_Zn-b_euk"/>
    <property type="match status" value="1"/>
</dbReference>
<proteinExistence type="inferred from homology"/>
<dbReference type="InterPro" id="IPR008584">
    <property type="entry name" value="CXXC_Zn-binding_euk"/>
</dbReference>
<feature type="compositionally biased region" description="Basic and acidic residues" evidence="4">
    <location>
        <begin position="8"/>
        <end position="18"/>
    </location>
</feature>
<accession>A0A0F7RY13</accession>
<evidence type="ECO:0000256" key="2">
    <source>
        <dbReference type="ARBA" id="ARBA00022723"/>
    </source>
</evidence>
<dbReference type="EMBL" id="CCFA01001163">
    <property type="protein sequence ID" value="CDR99492.1"/>
    <property type="molecule type" value="Genomic_DNA"/>
</dbReference>
<name>A0A0F7RY13_9BASI</name>
<evidence type="ECO:0000256" key="3">
    <source>
        <dbReference type="ARBA" id="ARBA00022833"/>
    </source>
</evidence>
<feature type="region of interest" description="Disordered" evidence="4">
    <location>
        <begin position="377"/>
        <end position="414"/>
    </location>
</feature>
<evidence type="ECO:0000256" key="1">
    <source>
        <dbReference type="ARBA" id="ARBA00007818"/>
    </source>
</evidence>
<dbReference type="GO" id="GO:0008270">
    <property type="term" value="F:zinc ion binding"/>
    <property type="evidence" value="ECO:0007669"/>
    <property type="project" value="TreeGrafter"/>
</dbReference>
<dbReference type="PANTHER" id="PTHR12857:SF0">
    <property type="entry name" value="CXXC MOTIF CONTAINING ZINC BINDING PROTEIN"/>
    <property type="match status" value="1"/>
</dbReference>
<comment type="similarity">
    <text evidence="1">Belongs to the UPF0587 family.</text>
</comment>
<keyword evidence="6" id="KW-1185">Reference proteome</keyword>
<dbReference type="SUPFAM" id="SSF141678">
    <property type="entry name" value="MAL13P1.257-like"/>
    <property type="match status" value="1"/>
</dbReference>
<evidence type="ECO:0000256" key="4">
    <source>
        <dbReference type="SAM" id="MobiDB-lite"/>
    </source>
</evidence>
<feature type="region of interest" description="Disordered" evidence="4">
    <location>
        <begin position="191"/>
        <end position="287"/>
    </location>
</feature>
<organism evidence="5 6">
    <name type="scientific">Sporisorium scitamineum</name>
    <dbReference type="NCBI Taxonomy" id="49012"/>
    <lineage>
        <taxon>Eukaryota</taxon>
        <taxon>Fungi</taxon>
        <taxon>Dikarya</taxon>
        <taxon>Basidiomycota</taxon>
        <taxon>Ustilaginomycotina</taxon>
        <taxon>Ustilaginomycetes</taxon>
        <taxon>Ustilaginales</taxon>
        <taxon>Ustilaginaceae</taxon>
        <taxon>Sporisorium</taxon>
    </lineage>
</organism>
<keyword evidence="3" id="KW-0862">Zinc</keyword>
<gene>
    <name evidence="5" type="primary">SSCI22140.1</name>
</gene>
<evidence type="ECO:0000313" key="5">
    <source>
        <dbReference type="EMBL" id="CDR99492.1"/>
    </source>
</evidence>
<dbReference type="AlphaFoldDB" id="A0A0F7RY13"/>
<protein>
    <recommendedName>
        <fullName evidence="7">DUF866 domain protein</fullName>
    </recommendedName>
</protein>
<reference evidence="6" key="1">
    <citation type="submission" date="2014-06" db="EMBL/GenBank/DDBJ databases">
        <authorList>
            <person name="Berkman P.J."/>
        </authorList>
    </citation>
    <scope>NUCLEOTIDE SEQUENCE [LARGE SCALE GENOMIC DNA]</scope>
</reference>
<evidence type="ECO:0008006" key="7">
    <source>
        <dbReference type="Google" id="ProtNLM"/>
    </source>
</evidence>